<comment type="caution">
    <text evidence="6">The sequence shown here is derived from an EMBL/GenBank/DDBJ whole genome shotgun (WGS) entry which is preliminary data.</text>
</comment>
<dbReference type="EMBL" id="BMKX01000001">
    <property type="protein sequence ID" value="GGJ50362.1"/>
    <property type="molecule type" value="Genomic_DNA"/>
</dbReference>
<dbReference type="Proteomes" id="UP000606115">
    <property type="component" value="Unassembled WGS sequence"/>
</dbReference>
<keyword evidence="7" id="KW-1185">Reference proteome</keyword>
<keyword evidence="3" id="KW-0418">Kinase</keyword>
<dbReference type="Pfam" id="PF13657">
    <property type="entry name" value="Couple_hipA"/>
    <property type="match status" value="1"/>
</dbReference>
<organism evidence="6 7">
    <name type="scientific">Glutamicibacter ardleyensis</name>
    <dbReference type="NCBI Taxonomy" id="225894"/>
    <lineage>
        <taxon>Bacteria</taxon>
        <taxon>Bacillati</taxon>
        <taxon>Actinomycetota</taxon>
        <taxon>Actinomycetes</taxon>
        <taxon>Micrococcales</taxon>
        <taxon>Micrococcaceae</taxon>
        <taxon>Glutamicibacter</taxon>
    </lineage>
</organism>
<dbReference type="InterPro" id="IPR017508">
    <property type="entry name" value="HipA_N1"/>
</dbReference>
<reference evidence="7" key="1">
    <citation type="journal article" date="2019" name="Int. J. Syst. Evol. Microbiol.">
        <title>The Global Catalogue of Microorganisms (GCM) 10K type strain sequencing project: providing services to taxonomists for standard genome sequencing and annotation.</title>
        <authorList>
            <consortium name="The Broad Institute Genomics Platform"/>
            <consortium name="The Broad Institute Genome Sequencing Center for Infectious Disease"/>
            <person name="Wu L."/>
            <person name="Ma J."/>
        </authorList>
    </citation>
    <scope>NUCLEOTIDE SEQUENCE [LARGE SCALE GENOMIC DNA]</scope>
    <source>
        <strain evidence="7">CGMCC 1.3685</strain>
    </source>
</reference>
<dbReference type="Pfam" id="PF07804">
    <property type="entry name" value="HipA_C"/>
    <property type="match status" value="1"/>
</dbReference>
<name>A0ABQ2D938_9MICC</name>
<accession>A0ABQ2D938</accession>
<dbReference type="PANTHER" id="PTHR37419:SF1">
    <property type="entry name" value="SERINE_THREONINE-PROTEIN KINASE TOXIN HIPA"/>
    <property type="match status" value="1"/>
</dbReference>
<evidence type="ECO:0000259" key="4">
    <source>
        <dbReference type="Pfam" id="PF07804"/>
    </source>
</evidence>
<evidence type="ECO:0000256" key="2">
    <source>
        <dbReference type="ARBA" id="ARBA00022679"/>
    </source>
</evidence>
<dbReference type="RefSeq" id="WP_188683555.1">
    <property type="nucleotide sequence ID" value="NZ_BMKX01000001.1"/>
</dbReference>
<dbReference type="GeneID" id="303303003"/>
<dbReference type="NCBIfam" id="TIGR03071">
    <property type="entry name" value="couple_hipA"/>
    <property type="match status" value="1"/>
</dbReference>
<keyword evidence="2" id="KW-0808">Transferase</keyword>
<dbReference type="PANTHER" id="PTHR37419">
    <property type="entry name" value="SERINE/THREONINE-PROTEIN KINASE TOXIN HIPA"/>
    <property type="match status" value="1"/>
</dbReference>
<protein>
    <recommendedName>
        <fullName evidence="8">Type II toxin-antitoxin system HipA family toxin</fullName>
    </recommendedName>
</protein>
<sequence length="442" mass="47818">MDATLPIHIYGVYVGDIRRISRDQITYQSTSEGMAKFGIGSTIVSLSLPLGPRQSLPGAATAFFGGLLPEGKGLENLVRDSGAERPDVFGHLAYAGLDVAGALQIGEISDLSVGSYEPMTDAQVAQKIGRINLHTLGQVGGGGSLAGYQPKMTMARIDGAWHDAVNGAPSTHIVKPCVDEDSARGLRALFDEAYCLELGRRCDLVNFASEVSIFDGTSALVIERYDRFTDDQGVIGRVHQEDLAQAIGLPWDADSKFEHNHPYRATLKNMAGILSRRRTAFGQGLDDREQLLAYVVANVVCGNTDAHGKNFSILHRPDGRIELAPLYDVTPQILYYGRPVTPSMKIDGISHQPHVTRERLISEAASWGLKENRALEIVNETLEKLRYASQEIELRGGSEKLPLLVAGHAKNLLNGRKAAIASGPIALSNLAPISKLPPVREP</sequence>
<dbReference type="InterPro" id="IPR052028">
    <property type="entry name" value="HipA_Ser/Thr_kinase"/>
</dbReference>
<evidence type="ECO:0000256" key="1">
    <source>
        <dbReference type="ARBA" id="ARBA00010164"/>
    </source>
</evidence>
<comment type="similarity">
    <text evidence="1">Belongs to the HipA Ser/Thr kinase family.</text>
</comment>
<feature type="domain" description="HipA N-terminal subdomain 1" evidence="5">
    <location>
        <begin position="6"/>
        <end position="105"/>
    </location>
</feature>
<dbReference type="InterPro" id="IPR012893">
    <property type="entry name" value="HipA-like_C"/>
</dbReference>
<dbReference type="Gene3D" id="1.10.1070.20">
    <property type="match status" value="1"/>
</dbReference>
<evidence type="ECO:0008006" key="8">
    <source>
        <dbReference type="Google" id="ProtNLM"/>
    </source>
</evidence>
<evidence type="ECO:0000313" key="6">
    <source>
        <dbReference type="EMBL" id="GGJ50362.1"/>
    </source>
</evidence>
<evidence type="ECO:0000259" key="5">
    <source>
        <dbReference type="Pfam" id="PF13657"/>
    </source>
</evidence>
<feature type="domain" description="HipA-like C-terminal" evidence="4">
    <location>
        <begin position="144"/>
        <end position="385"/>
    </location>
</feature>
<gene>
    <name evidence="6" type="ORF">GCM10007173_06060</name>
</gene>
<evidence type="ECO:0000313" key="7">
    <source>
        <dbReference type="Proteomes" id="UP000606115"/>
    </source>
</evidence>
<proteinExistence type="inferred from homology"/>
<evidence type="ECO:0000256" key="3">
    <source>
        <dbReference type="ARBA" id="ARBA00022777"/>
    </source>
</evidence>